<dbReference type="Gene3D" id="3.40.50.1000">
    <property type="entry name" value="HAD superfamily/HAD-like"/>
    <property type="match status" value="1"/>
</dbReference>
<organism evidence="1 2">
    <name type="scientific">Ruania alkalisoli</name>
    <dbReference type="NCBI Taxonomy" id="2779775"/>
    <lineage>
        <taxon>Bacteria</taxon>
        <taxon>Bacillati</taxon>
        <taxon>Actinomycetota</taxon>
        <taxon>Actinomycetes</taxon>
        <taxon>Micrococcales</taxon>
        <taxon>Ruaniaceae</taxon>
        <taxon>Ruania</taxon>
    </lineage>
</organism>
<dbReference type="InterPro" id="IPR041492">
    <property type="entry name" value="HAD_2"/>
</dbReference>
<dbReference type="KEGG" id="halt:IM660_08805"/>
<reference evidence="1 2" key="1">
    <citation type="submission" date="2020-10" db="EMBL/GenBank/DDBJ databases">
        <title>Haloactinobacterium sp. RN3S43, a bacterium isolated from saline soil.</title>
        <authorList>
            <person name="Sun J.-Q."/>
        </authorList>
    </citation>
    <scope>NUCLEOTIDE SEQUENCE [LARGE SCALE GENOMIC DNA]</scope>
    <source>
        <strain evidence="1 2">RN3S43</strain>
    </source>
</reference>
<dbReference type="PANTHER" id="PTHR18901:SF38">
    <property type="entry name" value="PSEUDOURIDINE-5'-PHOSPHATASE"/>
    <property type="match status" value="1"/>
</dbReference>
<name>A0A7M1T0D4_9MICO</name>
<gene>
    <name evidence="1" type="ORF">IM660_08805</name>
</gene>
<dbReference type="SUPFAM" id="SSF56784">
    <property type="entry name" value="HAD-like"/>
    <property type="match status" value="1"/>
</dbReference>
<dbReference type="NCBIfam" id="TIGR01509">
    <property type="entry name" value="HAD-SF-IA-v3"/>
    <property type="match status" value="1"/>
</dbReference>
<proteinExistence type="predicted"/>
<accession>A0A7M1T0D4</accession>
<dbReference type="Proteomes" id="UP000593758">
    <property type="component" value="Chromosome"/>
</dbReference>
<dbReference type="CDD" id="cd07505">
    <property type="entry name" value="HAD_BPGM-like"/>
    <property type="match status" value="1"/>
</dbReference>
<sequence length="217" mass="22846">MDGTLVDTEPYWIAVEMELAAAHGGSWDESLGTDLVGMPLQVSAAALRDRAGVRGSVEEIIELMIAGVIDRIATRGLPWRPGARELLEELRAAGVPLALVTMSWRRLTDVVLAALEPNPFTVIVTGDEVTRGKPHPEPYLRAAAELGVDPASCVAIEDSLPGLASAEASGAAVIGVQAKVPIPAAKGRSRFPSLAGITVADLRRIVAGDMDDRLPDD</sequence>
<dbReference type="Gene3D" id="1.10.150.240">
    <property type="entry name" value="Putative phosphatase, domain 2"/>
    <property type="match status" value="1"/>
</dbReference>
<evidence type="ECO:0000313" key="1">
    <source>
        <dbReference type="EMBL" id="QOR72674.1"/>
    </source>
</evidence>
<keyword evidence="2" id="KW-1185">Reference proteome</keyword>
<dbReference type="AlphaFoldDB" id="A0A7M1T0D4"/>
<evidence type="ECO:0000313" key="2">
    <source>
        <dbReference type="Proteomes" id="UP000593758"/>
    </source>
</evidence>
<dbReference type="PANTHER" id="PTHR18901">
    <property type="entry name" value="2-DEOXYGLUCOSE-6-PHOSPHATE PHOSPHATASE 2"/>
    <property type="match status" value="1"/>
</dbReference>
<dbReference type="InterPro" id="IPR036412">
    <property type="entry name" value="HAD-like_sf"/>
</dbReference>
<dbReference type="InterPro" id="IPR023214">
    <property type="entry name" value="HAD_sf"/>
</dbReference>
<dbReference type="Pfam" id="PF13419">
    <property type="entry name" value="HAD_2"/>
    <property type="match status" value="1"/>
</dbReference>
<dbReference type="InterPro" id="IPR006439">
    <property type="entry name" value="HAD-SF_hydro_IA"/>
</dbReference>
<protein>
    <submittedName>
        <fullName evidence="1">HAD family phosphatase</fullName>
    </submittedName>
</protein>
<dbReference type="EMBL" id="CP063169">
    <property type="protein sequence ID" value="QOR72674.1"/>
    <property type="molecule type" value="Genomic_DNA"/>
</dbReference>
<dbReference type="InterPro" id="IPR023198">
    <property type="entry name" value="PGP-like_dom2"/>
</dbReference>